<dbReference type="EMBL" id="CADCTW010000148">
    <property type="protein sequence ID" value="CAA9342907.1"/>
    <property type="molecule type" value="Genomic_DNA"/>
</dbReference>
<organism evidence="2">
    <name type="scientific">uncultured Gemmatimonadota bacterium</name>
    <dbReference type="NCBI Taxonomy" id="203437"/>
    <lineage>
        <taxon>Bacteria</taxon>
        <taxon>Pseudomonadati</taxon>
        <taxon>Gemmatimonadota</taxon>
        <taxon>environmental samples</taxon>
    </lineage>
</organism>
<proteinExistence type="predicted"/>
<feature type="region of interest" description="Disordered" evidence="1">
    <location>
        <begin position="1"/>
        <end position="20"/>
    </location>
</feature>
<evidence type="ECO:0000256" key="1">
    <source>
        <dbReference type="SAM" id="MobiDB-lite"/>
    </source>
</evidence>
<gene>
    <name evidence="2" type="ORF">AVDCRST_MAG68-3087</name>
</gene>
<dbReference type="AlphaFoldDB" id="A0A6J4LXZ9"/>
<feature type="non-terminal residue" evidence="2">
    <location>
        <position position="20"/>
    </location>
</feature>
<evidence type="ECO:0000313" key="2">
    <source>
        <dbReference type="EMBL" id="CAA9342907.1"/>
    </source>
</evidence>
<reference evidence="2" key="1">
    <citation type="submission" date="2020-02" db="EMBL/GenBank/DDBJ databases">
        <authorList>
            <person name="Meier V. D."/>
        </authorList>
    </citation>
    <scope>NUCLEOTIDE SEQUENCE</scope>
    <source>
        <strain evidence="2">AVDCRST_MAG68</strain>
    </source>
</reference>
<name>A0A6J4LXZ9_9BACT</name>
<feature type="non-terminal residue" evidence="2">
    <location>
        <position position="1"/>
    </location>
</feature>
<accession>A0A6J4LXZ9</accession>
<sequence length="20" mass="2435">VRRRFAPQRRDHPQRPAPHG</sequence>
<protein>
    <submittedName>
        <fullName evidence="2">Uncharacterized protein</fullName>
    </submittedName>
</protein>